<keyword evidence="2" id="KW-0812">Transmembrane</keyword>
<dbReference type="OrthoDB" id="421697at2759"/>
<feature type="compositionally biased region" description="Polar residues" evidence="1">
    <location>
        <begin position="773"/>
        <end position="786"/>
    </location>
</feature>
<dbReference type="InterPro" id="IPR036691">
    <property type="entry name" value="Endo/exonu/phosph_ase_sf"/>
</dbReference>
<evidence type="ECO:0000256" key="1">
    <source>
        <dbReference type="SAM" id="MobiDB-lite"/>
    </source>
</evidence>
<dbReference type="GO" id="GO:0003676">
    <property type="term" value="F:nucleic acid binding"/>
    <property type="evidence" value="ECO:0007669"/>
    <property type="project" value="InterPro"/>
</dbReference>
<dbReference type="Gene3D" id="3.30.420.10">
    <property type="entry name" value="Ribonuclease H-like superfamily/Ribonuclease H"/>
    <property type="match status" value="1"/>
</dbReference>
<evidence type="ECO:0000313" key="5">
    <source>
        <dbReference type="Proteomes" id="UP000186817"/>
    </source>
</evidence>
<dbReference type="Gene3D" id="3.60.10.10">
    <property type="entry name" value="Endonuclease/exonuclease/phosphatase"/>
    <property type="match status" value="1"/>
</dbReference>
<comment type="caution">
    <text evidence="4">The sequence shown here is derived from an EMBL/GenBank/DDBJ whole genome shotgun (WGS) entry which is preliminary data.</text>
</comment>
<dbReference type="SUPFAM" id="SSF56219">
    <property type="entry name" value="DNase I-like"/>
    <property type="match status" value="1"/>
</dbReference>
<dbReference type="EMBL" id="LSRX01000259">
    <property type="protein sequence ID" value="OLQ02638.1"/>
    <property type="molecule type" value="Genomic_DNA"/>
</dbReference>
<keyword evidence="5" id="KW-1185">Reference proteome</keyword>
<feature type="region of interest" description="Disordered" evidence="1">
    <location>
        <begin position="772"/>
        <end position="838"/>
    </location>
</feature>
<evidence type="ECO:0000313" key="4">
    <source>
        <dbReference type="EMBL" id="OLQ02638.1"/>
    </source>
</evidence>
<feature type="compositionally biased region" description="Pro residues" evidence="1">
    <location>
        <begin position="794"/>
        <end position="805"/>
    </location>
</feature>
<organism evidence="4 5">
    <name type="scientific">Symbiodinium microadriaticum</name>
    <name type="common">Dinoflagellate</name>
    <name type="synonym">Zooxanthella microadriatica</name>
    <dbReference type="NCBI Taxonomy" id="2951"/>
    <lineage>
        <taxon>Eukaryota</taxon>
        <taxon>Sar</taxon>
        <taxon>Alveolata</taxon>
        <taxon>Dinophyceae</taxon>
        <taxon>Suessiales</taxon>
        <taxon>Symbiodiniaceae</taxon>
        <taxon>Symbiodinium</taxon>
    </lineage>
</organism>
<feature type="compositionally biased region" description="Basic and acidic residues" evidence="1">
    <location>
        <begin position="346"/>
        <end position="364"/>
    </location>
</feature>
<dbReference type="PANTHER" id="PTHR47027:SF20">
    <property type="entry name" value="REVERSE TRANSCRIPTASE-LIKE PROTEIN WITH RNA-DIRECTED DNA POLYMERASE DOMAIN"/>
    <property type="match status" value="1"/>
</dbReference>
<gene>
    <name evidence="4" type="ORF">AK812_SmicGene14497</name>
</gene>
<sequence>MARAEVQPHCRLQGPVCLKPTVLWEHLLVTTYQFPFGQDGGWILFALSTRSPCTDLLSALYSWPLSCPGSAEVAAVLMSGSFRHPKHSSPDLQPPLSAPRVLLPTRLFDAQSQLDVLSCQLSQRGPSPFQSCHRPRFHDNRGRVRSTSVALTDTLLSEIPWQLDPPLPLGLAIVNEAYVCAVAETRYQAVGFRQSHPEEDITRVAAAFGLSQHQLILLYAEPPILDVCVKGLRCTNVCSAISASDMPHLTYPDMPNVSFLDCRALLQGWHLLFANPNTVSFQEFEDSFAVFCPEGWELHIEGLPLDTEGYAPRPKQIAYASYVMQPRPVVPSTVEQADSEVPTDDESVRDTEGDADDDSPHRADQSSAPMRSRSRSPRGASGPDRRSGARNNQAIGREASGTSTTHGAASPAGQALPTGRARHARHVPTRAHHEHTEAAASSSARPRVWTRFLLYAPETAPELIDVQIAQGATVNDAVHAVQCARTRDARLRYPDVFPSELQPLPHLAVAITLPAWCASTYILLDCTRCNGALFCALSSPATTRLNLLAIARLPSDTGIEVFVHDRPTRLEDGEVIDVRTGMCVNFVPSTHSPFAVARLEDMLEDPHSWDLTADLPHVEGRWIYVLTDTEPIHLRPDLEGNRSFREQIASALECQPEHLAIQPSRPRLWDYFDFGILAHTVSIASHGVTGPSAAEPDRAFFILDMRPILCGVSWGFAPHGAVRAQELIDRLHRFCPVGRHTRISGGTPTQQDGEQYYLVSRGCVLVVDFSTDDPPSSETASVNFESSDGEPDAYPGPPRGPPRPQPLATTGQAQASQGRSTGNAPEDPASRPDQGTSRNYYRSFAVPGKAGGSVLALIALGAAFWAVCAITWLVRGPGPAPPPELLIAITGLFWFRFRALGVALCIISCATGAGAMQIHGLCRSLPTDTTSALPFSCGGPYLDERGRRPLPTPCRAGLDRIAMRAPTHEDLIVATSDLRTLLEESVARPDSQAMFLASTLVETLCDHFTVHFEDEPSGPLPDLQTAPRPVRLQDHIPVARQFDLTGVQLHVGFGPSFSRVRTLLSLSALRPSRSTQTGPMMGPPVLGRFMSPGQEVQIYMPLAGELTALFWCLTWLLRIPPRVFITIVSDCTAALGLSSGRHGHHNGTGLQGACRAVMQALTATTRRPRLHLQHQKSHVGHPGNELADGLAKFCNRHILPDLFWPTNPMQPFLREGWLPWLWLYLDSFVQPESWPEQIGASFVDRPGPMPELPTQAECEQMLGLRPQDNIDDGSEQVSLSALFLTVNVQSLHSDRTTPAAEPDARAGLIREQLAQLGVSVAALQETRAHSNELFQSQTHLRFVSSRDDQGSYGTELWFSRSHPFISHPTTPVYFEPADFLAVFWDPRTIAVRFARGAVRILFVSIHAPTSTDPHRERWWTNLCHTVERLRQNAQVVILGDFNVHIDRAYKERTGDLTWPSQSEPPRAFWRFLDIFDLWYLLEAAEFTRNLNGGRIESHFKALLPLAFSVTGARQRKPHLLPATWQLRNQRAWLRKRVHSATQFCHSFSVRAFFIAWRTGQPVWTRGHKLWARLLQSLKSLPGHLDDLRRTSPELRARIRDDTRLHLHEIAIRAVTSPTKDTVRRLRDLTGPPRRKQRGATPLPAVEVTPGKLAATHQEAKEKWISHFSAIEDGTVKTAQEIVHSCYLRQHDKDLASYEVTADEAPCLAELETSLRAASVDRAYGFDGVPGEVARYGAPFLAKAIFQLELKSVLRLAEPVQHKGGTLYCVWKRKGPRQDCAAYRGILVSSVLGKSLHKTIRGRCTDSLALCTTPLQVGGLPSFPVSLPAHSARLFQSACRAKKMPHSLLFLDLQEAFYRIIRPLISGESVTTEAAAHICAAAQLPAGTVHELHDFLGQGSLLRQSGTSPWAAQAVEETLCNTWFRFPNECEIVETRSGSRPGDSLSDLVFSFLFSKVLHQVRQALTDAGYLAKVPCHPAMQNAIYPVSEAPTTELGLSDATWMDDLLLFLMAPDAPTLLRALSFGASSLLDACLQRALVPNLAQGKTEALVHLCHRGSRTARRHLYGDLGGELPLDCRLWQGAVLRTVPTYRHLGGYLQHNGGLAQEIRFRSAQAWDAFRRRKKRLFGSPLVPTQDKSLLFDSLVATVLFYGSGTWPAINERHHQTFTSVLRQMACQMLRPRYTCEEAWHLGTSQALALAGIPQATTYFHVFRLRYLLSCIRLDSREIWALAHWEEGWLSLVRDSLTWLVDIERGPATPHDVRRAWQDWSTEACAHPGRWKSRIRRALATALRRERWTALTEWHVGLLARQARHLGATCREPETPPTTGREICALCNVTFRDFRSWAVHAFKRHGRVGEVRRLGTGQQCAHCLRHYATNIRLCRHLQHSTVCRRALLGSKSRSTPAPGVGSRKAPREDLQCTPTLQASGPSLQVPSFEIEAELRRPSAEILHCLEVIDYDHAGDPLPGETLWSRLRTAFSCVCLPACRLHISACAWSGILQQTPIASQTPSHASLVAAAAWLSGTDLVEWLSVSPDVPARVPATLRQGPLVLAGLRTSEVRLPPPSPWTSDHVVVFVGDPARQWAERTQGSSPPVFSHSDTLGRLANGTPVDFLDELDPQCGFCISLIGLPAPFHASCPSPKSFETDFLAAQFACDLTRLVLRLWSRGIRACLIAPNMQREDIAFLASLPGVQREEQQHDGVLWVGSSPNPFSMFHL</sequence>
<feature type="domain" description="Endonuclease/exonuclease/phosphatase" evidence="3">
    <location>
        <begin position="1284"/>
        <end position="1449"/>
    </location>
</feature>
<evidence type="ECO:0000256" key="2">
    <source>
        <dbReference type="SAM" id="Phobius"/>
    </source>
</evidence>
<dbReference type="PANTHER" id="PTHR47027">
    <property type="entry name" value="REVERSE TRANSCRIPTASE DOMAIN-CONTAINING PROTEIN"/>
    <property type="match status" value="1"/>
</dbReference>
<name>A0A1Q9E5E7_SYMMI</name>
<feature type="compositionally biased region" description="Low complexity" evidence="1">
    <location>
        <begin position="366"/>
        <end position="382"/>
    </location>
</feature>
<feature type="compositionally biased region" description="Polar residues" evidence="1">
    <location>
        <begin position="807"/>
        <end position="823"/>
    </location>
</feature>
<proteinExistence type="predicted"/>
<accession>A0A1Q9E5E7</accession>
<feature type="compositionally biased region" description="Basic residues" evidence="1">
    <location>
        <begin position="420"/>
        <end position="433"/>
    </location>
</feature>
<dbReference type="SUPFAM" id="SSF53098">
    <property type="entry name" value="Ribonuclease H-like"/>
    <property type="match status" value="1"/>
</dbReference>
<dbReference type="InterPro" id="IPR005135">
    <property type="entry name" value="Endo/exonuclease/phosphatase"/>
</dbReference>
<protein>
    <recommendedName>
        <fullName evidence="3">Endonuclease/exonuclease/phosphatase domain-containing protein</fullName>
    </recommendedName>
</protein>
<feature type="transmembrane region" description="Helical" evidence="2">
    <location>
        <begin position="893"/>
        <end position="915"/>
    </location>
</feature>
<keyword evidence="2" id="KW-1133">Transmembrane helix</keyword>
<dbReference type="InterPro" id="IPR036397">
    <property type="entry name" value="RNaseH_sf"/>
</dbReference>
<dbReference type="Proteomes" id="UP000186817">
    <property type="component" value="Unassembled WGS sequence"/>
</dbReference>
<reference evidence="4 5" key="1">
    <citation type="submission" date="2016-02" db="EMBL/GenBank/DDBJ databases">
        <title>Genome analysis of coral dinoflagellate symbionts highlights evolutionary adaptations to a symbiotic lifestyle.</title>
        <authorList>
            <person name="Aranda M."/>
            <person name="Li Y."/>
            <person name="Liew Y.J."/>
            <person name="Baumgarten S."/>
            <person name="Simakov O."/>
            <person name="Wilson M."/>
            <person name="Piel J."/>
            <person name="Ashoor H."/>
            <person name="Bougouffa S."/>
            <person name="Bajic V.B."/>
            <person name="Ryu T."/>
            <person name="Ravasi T."/>
            <person name="Bayer T."/>
            <person name="Micklem G."/>
            <person name="Kim H."/>
            <person name="Bhak J."/>
            <person name="Lajeunesse T.C."/>
            <person name="Voolstra C.R."/>
        </authorList>
    </citation>
    <scope>NUCLEOTIDE SEQUENCE [LARGE SCALE GENOMIC DNA]</scope>
    <source>
        <strain evidence="4 5">CCMP2467</strain>
    </source>
</reference>
<evidence type="ECO:0000259" key="3">
    <source>
        <dbReference type="Pfam" id="PF03372"/>
    </source>
</evidence>
<dbReference type="GO" id="GO:0003824">
    <property type="term" value="F:catalytic activity"/>
    <property type="evidence" value="ECO:0007669"/>
    <property type="project" value="InterPro"/>
</dbReference>
<feature type="region of interest" description="Disordered" evidence="1">
    <location>
        <begin position="331"/>
        <end position="442"/>
    </location>
</feature>
<dbReference type="InterPro" id="IPR012337">
    <property type="entry name" value="RNaseH-like_sf"/>
</dbReference>
<dbReference type="Pfam" id="PF03372">
    <property type="entry name" value="Exo_endo_phos"/>
    <property type="match status" value="1"/>
</dbReference>
<keyword evidence="2" id="KW-0472">Membrane</keyword>
<feature type="transmembrane region" description="Helical" evidence="2">
    <location>
        <begin position="850"/>
        <end position="873"/>
    </location>
</feature>